<dbReference type="AlphaFoldDB" id="Q1R8V9"/>
<accession>Q1R8V9</accession>
<dbReference type="HOGENOM" id="CLU_179881_0_0_6"/>
<sequence length="101" mass="9805">MVPLQALQAGKPVVPVAVLNALAAALMRPVAKLAAATAVQAAADRQAAARVAAPAALDAEHVAAVPELQAAAGPVDAAAQTHKAVGTGVAATDEQPHAPGR</sequence>
<proteinExistence type="predicted"/>
<dbReference type="Proteomes" id="UP000001952">
    <property type="component" value="Chromosome"/>
</dbReference>
<reference evidence="1 2" key="1">
    <citation type="journal article" date="2006" name="Proc. Natl. Acad. Sci. U.S.A.">
        <title>Identification of genes subject to positive selection in uropathogenic strains of Escherichia coli: a comparative genomics approach.</title>
        <authorList>
            <person name="Chen S.L."/>
            <person name="Hung C.S."/>
            <person name="Xu J."/>
            <person name="Reigstad C.S."/>
            <person name="Magrini V."/>
            <person name="Sabo A."/>
            <person name="Blasiar D."/>
            <person name="Bieri T."/>
            <person name="Meyer R.R."/>
            <person name="Ozersky P."/>
            <person name="Armstrong J.R."/>
            <person name="Fulton R.S."/>
            <person name="Latreille J.P."/>
            <person name="Spieth J."/>
            <person name="Hooton T.M."/>
            <person name="Mardis E.R."/>
            <person name="Hultgren S.J."/>
            <person name="Gordon J.I."/>
        </authorList>
    </citation>
    <scope>NUCLEOTIDE SEQUENCE [LARGE SCALE GENOMIC DNA]</scope>
    <source>
        <strain evidence="2">UTI89 / UPEC</strain>
    </source>
</reference>
<protein>
    <submittedName>
        <fullName evidence="1">Regulatory protein AlgP</fullName>
    </submittedName>
</protein>
<dbReference type="EMBL" id="CP000243">
    <property type="protein sequence ID" value="ABE08205.1"/>
    <property type="molecule type" value="Genomic_DNA"/>
</dbReference>
<gene>
    <name evidence="1" type="primary">algP</name>
    <name evidence="1" type="ordered locus">UTI89_C2745</name>
</gene>
<dbReference type="KEGG" id="eci:UTI89_C2745"/>
<name>Q1R8V9_ECOUT</name>
<organism evidence="1 2">
    <name type="scientific">Escherichia coli (strain UTI89 / UPEC)</name>
    <dbReference type="NCBI Taxonomy" id="364106"/>
    <lineage>
        <taxon>Bacteria</taxon>
        <taxon>Pseudomonadati</taxon>
        <taxon>Pseudomonadota</taxon>
        <taxon>Gammaproteobacteria</taxon>
        <taxon>Enterobacterales</taxon>
        <taxon>Enterobacteriaceae</taxon>
        <taxon>Escherichia</taxon>
    </lineage>
</organism>
<evidence type="ECO:0000313" key="1">
    <source>
        <dbReference type="EMBL" id="ABE08205.1"/>
    </source>
</evidence>
<evidence type="ECO:0000313" key="2">
    <source>
        <dbReference type="Proteomes" id="UP000001952"/>
    </source>
</evidence>